<keyword evidence="6" id="KW-1185">Reference proteome</keyword>
<keyword evidence="2" id="KW-1133">Transmembrane helix</keyword>
<feature type="signal peptide" evidence="3">
    <location>
        <begin position="1"/>
        <end position="20"/>
    </location>
</feature>
<evidence type="ECO:0000256" key="3">
    <source>
        <dbReference type="SAM" id="SignalP"/>
    </source>
</evidence>
<feature type="domain" description="MACPF" evidence="4">
    <location>
        <begin position="44"/>
        <end position="408"/>
    </location>
</feature>
<dbReference type="InterPro" id="IPR039707">
    <property type="entry name" value="MPEG1"/>
</dbReference>
<dbReference type="AlphaFoldDB" id="A0AAN9BA21"/>
<dbReference type="CDD" id="cd22579">
    <property type="entry name" value="MPEG1_P2"/>
    <property type="match status" value="1"/>
</dbReference>
<proteinExistence type="predicted"/>
<organism evidence="5 6">
    <name type="scientific">Littorina saxatilis</name>
    <dbReference type="NCBI Taxonomy" id="31220"/>
    <lineage>
        <taxon>Eukaryota</taxon>
        <taxon>Metazoa</taxon>
        <taxon>Spiralia</taxon>
        <taxon>Lophotrochozoa</taxon>
        <taxon>Mollusca</taxon>
        <taxon>Gastropoda</taxon>
        <taxon>Caenogastropoda</taxon>
        <taxon>Littorinimorpha</taxon>
        <taxon>Littorinoidea</taxon>
        <taxon>Littorinidae</taxon>
        <taxon>Littorina</taxon>
    </lineage>
</organism>
<keyword evidence="2" id="KW-0472">Membrane</keyword>
<dbReference type="Proteomes" id="UP001374579">
    <property type="component" value="Unassembled WGS sequence"/>
</dbReference>
<feature type="region of interest" description="Disordered" evidence="1">
    <location>
        <begin position="603"/>
        <end position="635"/>
    </location>
</feature>
<dbReference type="PANTHER" id="PTHR31463">
    <property type="entry name" value="MACROPHAGE-EXPRESSED GENE 1 PROTEIN"/>
    <property type="match status" value="1"/>
</dbReference>
<protein>
    <recommendedName>
        <fullName evidence="4">MACPF domain-containing protein</fullName>
    </recommendedName>
</protein>
<dbReference type="GO" id="GO:0030670">
    <property type="term" value="C:phagocytic vesicle membrane"/>
    <property type="evidence" value="ECO:0007669"/>
    <property type="project" value="UniProtKB-SubCell"/>
</dbReference>
<dbReference type="PROSITE" id="PS51412">
    <property type="entry name" value="MACPF_2"/>
    <property type="match status" value="1"/>
</dbReference>
<evidence type="ECO:0000256" key="2">
    <source>
        <dbReference type="SAM" id="Phobius"/>
    </source>
</evidence>
<feature type="region of interest" description="Disordered" evidence="1">
    <location>
        <begin position="714"/>
        <end position="742"/>
    </location>
</feature>
<dbReference type="PANTHER" id="PTHR31463:SF1">
    <property type="entry name" value="MACROPHAGE-EXPRESSED GENE 1 PROTEIN"/>
    <property type="match status" value="1"/>
</dbReference>
<evidence type="ECO:0000313" key="6">
    <source>
        <dbReference type="Proteomes" id="UP001374579"/>
    </source>
</evidence>
<sequence length="819" mass="89074">MTRASVLLLGLALTSDTVLSSAVRYVAENSNNDDSIPYAGQGPPLYPLGDPRRCLEVGRRNGYEMMRFEVLPGFGWDNLRNVYEGQVVTFNYSQCRTTDDGRFLLPDSVSAVPIKASYVHTFAELITHWKNWTSSTARSINVDAGLSLTNFGISGKFSSDFEDVKSKQIGDKSLTTRAQLRYTRYQVQLQPDTPLHPVFKSRVLSIAAANELGETEQARFLSQLLVRDFGTHVVTKADAGAALEQVAPLAFRNLRLHGLSEIRGTSYPVSIVNMDEVAEVDQIREDWVLSQKEKKSDILASASASLFKVFKMSASYETKTDDKFVDSYQKQRTSSSILTKGGPLFRPANFTPDMWALAVDQDLVALDRSGDPIYYVITGSQLPELPASTLSEVYTNVKEAVETYYSFNRIPGCLDPTSPNFSPSANTEDGSCKPPPTNLTFGGVFQTCAMQPGSDNGNLCADLPQVNPLTGAFSCPPQYQAVKLHSGSMTSSRTDHVCHRHLLFWKRCHDEYHGSKAIYNFYWCVASGPVPPNSGYLFGGLYSSKVENPVTRGPTCPPTFFPLKVGDKADLHVCISDDYEFGEEFSVPFAGFISCDAGNPLAVSDPSTSQGPKKLQGHGQKKSLPPGSNPHGTLKQFFHDQASEWPQRCPDGYSRHLATVDQGCQINYCVMTGAMAGPVLPPIKRPPFVSDPPVPPPDPNNMVIFDPATKTWKRNGAAQAMLQQPAAQSSGDNSDSSSEASSSLSAGAAAGISIGATLACVAIATLAVLAVRSRRQKGRAGYRRLQNPLLDPQENYGSVRESGRTPSTVTVEVAGENGQ</sequence>
<keyword evidence="2" id="KW-0812">Transmembrane</keyword>
<evidence type="ECO:0000256" key="1">
    <source>
        <dbReference type="SAM" id="MobiDB-lite"/>
    </source>
</evidence>
<dbReference type="Pfam" id="PF01823">
    <property type="entry name" value="MACPF"/>
    <property type="match status" value="1"/>
</dbReference>
<dbReference type="GO" id="GO:0002250">
    <property type="term" value="P:adaptive immune response"/>
    <property type="evidence" value="ECO:0007669"/>
    <property type="project" value="UniProtKB-KW"/>
</dbReference>
<dbReference type="InterPro" id="IPR020864">
    <property type="entry name" value="MACPF"/>
</dbReference>
<dbReference type="SMART" id="SM00457">
    <property type="entry name" value="MACPF"/>
    <property type="match status" value="1"/>
</dbReference>
<feature type="region of interest" description="Disordered" evidence="1">
    <location>
        <begin position="777"/>
        <end position="819"/>
    </location>
</feature>
<accession>A0AAN9BA21</accession>
<evidence type="ECO:0000259" key="4">
    <source>
        <dbReference type="PROSITE" id="PS51412"/>
    </source>
</evidence>
<gene>
    <name evidence="5" type="ORF">V1264_019866</name>
</gene>
<feature type="transmembrane region" description="Helical" evidence="2">
    <location>
        <begin position="746"/>
        <end position="771"/>
    </location>
</feature>
<keyword evidence="3" id="KW-0732">Signal</keyword>
<dbReference type="GO" id="GO:0045087">
    <property type="term" value="P:innate immune response"/>
    <property type="evidence" value="ECO:0007669"/>
    <property type="project" value="UniProtKB-KW"/>
</dbReference>
<feature type="chain" id="PRO_5042918433" description="MACPF domain-containing protein" evidence="3">
    <location>
        <begin position="21"/>
        <end position="819"/>
    </location>
</feature>
<evidence type="ECO:0000313" key="5">
    <source>
        <dbReference type="EMBL" id="KAK7101488.1"/>
    </source>
</evidence>
<comment type="caution">
    <text evidence="5">The sequence shown here is derived from an EMBL/GenBank/DDBJ whole genome shotgun (WGS) entry which is preliminary data.</text>
</comment>
<name>A0AAN9BA21_9CAEN</name>
<feature type="compositionally biased region" description="Low complexity" evidence="1">
    <location>
        <begin position="717"/>
        <end position="742"/>
    </location>
</feature>
<dbReference type="EMBL" id="JBAMIC010000010">
    <property type="protein sequence ID" value="KAK7101488.1"/>
    <property type="molecule type" value="Genomic_DNA"/>
</dbReference>
<reference evidence="5 6" key="1">
    <citation type="submission" date="2024-02" db="EMBL/GenBank/DDBJ databases">
        <title>Chromosome-scale genome assembly of the rough periwinkle Littorina saxatilis.</title>
        <authorList>
            <person name="De Jode A."/>
            <person name="Faria R."/>
            <person name="Formenti G."/>
            <person name="Sims Y."/>
            <person name="Smith T.P."/>
            <person name="Tracey A."/>
            <person name="Wood J.M.D."/>
            <person name="Zagrodzka Z.B."/>
            <person name="Johannesson K."/>
            <person name="Butlin R.K."/>
            <person name="Leder E.H."/>
        </authorList>
    </citation>
    <scope>NUCLEOTIDE SEQUENCE [LARGE SCALE GENOMIC DNA]</scope>
    <source>
        <strain evidence="5">Snail1</strain>
        <tissue evidence="5">Muscle</tissue>
    </source>
</reference>